<dbReference type="Proteomes" id="UP000242146">
    <property type="component" value="Unassembled WGS sequence"/>
</dbReference>
<dbReference type="PANTHER" id="PTHR43050:SF1">
    <property type="entry name" value="SERINE RACEMASE"/>
    <property type="match status" value="1"/>
</dbReference>
<sequence>MTPAIAIDIEDIQAASCNINVHRTPVMSCSTLNDLVPLDIELFFKCELFQKTGSFKFRGASNAVNLLTSCESGVVTHSSGNHAQALAKAAQARGIPAYIVMPKNAPQVKKDAVRGYGGTVVECEPTVEAREQTAAKLAEETGATMIHPFDNPHVMAGQGTMALEFLTQMNEQGTVLDALLVPIGGGGMMAGCSTAAKSIHGSIKVFGAEPAQVNDAHRSYYSGDRLSNAKDAVSVADGLLTNVGELTFPIIQKNVDGVFTVTEQEIVRALHLMWVRAKLPIEPSSAVPVAVALYNSDFHKIAKDQGLKKIGIVLSGGNVDHARVVKLFEQYL</sequence>
<dbReference type="STRING" id="101127.A0A1X2GLJ9"/>
<proteinExistence type="inferred from homology"/>
<evidence type="ECO:0000256" key="2">
    <source>
        <dbReference type="ARBA" id="ARBA00001933"/>
    </source>
</evidence>
<comment type="cofactor">
    <cofactor evidence="4">
        <name>Mg(2+)</name>
        <dbReference type="ChEBI" id="CHEBI:18420"/>
    </cofactor>
</comment>
<dbReference type="PANTHER" id="PTHR43050">
    <property type="entry name" value="SERINE / THREONINE RACEMASE FAMILY MEMBER"/>
    <property type="match status" value="1"/>
</dbReference>
<dbReference type="AlphaFoldDB" id="A0A1X2GLJ9"/>
<evidence type="ECO:0000256" key="8">
    <source>
        <dbReference type="ARBA" id="ARBA00023239"/>
    </source>
</evidence>
<evidence type="ECO:0000313" key="10">
    <source>
        <dbReference type="EMBL" id="ORX56414.1"/>
    </source>
</evidence>
<keyword evidence="7" id="KW-0663">Pyridoxal phosphate</keyword>
<reference evidence="10 11" key="1">
    <citation type="submission" date="2016-07" db="EMBL/GenBank/DDBJ databases">
        <title>Pervasive Adenine N6-methylation of Active Genes in Fungi.</title>
        <authorList>
            <consortium name="DOE Joint Genome Institute"/>
            <person name="Mondo S.J."/>
            <person name="Dannebaum R.O."/>
            <person name="Kuo R.C."/>
            <person name="Labutti K."/>
            <person name="Haridas S."/>
            <person name="Kuo A."/>
            <person name="Salamov A."/>
            <person name="Ahrendt S.R."/>
            <person name="Lipzen A."/>
            <person name="Sullivan W."/>
            <person name="Andreopoulos W.B."/>
            <person name="Clum A."/>
            <person name="Lindquist E."/>
            <person name="Daum C."/>
            <person name="Ramamoorthy G.K."/>
            <person name="Gryganskyi A."/>
            <person name="Culley D."/>
            <person name="Magnuson J.K."/>
            <person name="James T.Y."/>
            <person name="O'Malley M.A."/>
            <person name="Stajich J.E."/>
            <person name="Spatafora J.W."/>
            <person name="Visel A."/>
            <person name="Grigoriev I.V."/>
        </authorList>
    </citation>
    <scope>NUCLEOTIDE SEQUENCE [LARGE SCALE GENOMIC DNA]</scope>
    <source>
        <strain evidence="10 11">NRRL 3301</strain>
    </source>
</reference>
<dbReference type="SUPFAM" id="SSF53686">
    <property type="entry name" value="Tryptophan synthase beta subunit-like PLP-dependent enzymes"/>
    <property type="match status" value="1"/>
</dbReference>
<evidence type="ECO:0000256" key="3">
    <source>
        <dbReference type="ARBA" id="ARBA00001936"/>
    </source>
</evidence>
<comment type="similarity">
    <text evidence="5">Belongs to the serine/threonine dehydratase family.</text>
</comment>
<accession>A0A1X2GLJ9</accession>
<dbReference type="InterPro" id="IPR000634">
    <property type="entry name" value="Ser/Thr_deHydtase_PyrdxlP-BS"/>
</dbReference>
<comment type="cofactor">
    <cofactor evidence="2">
        <name>pyridoxal 5'-phosphate</name>
        <dbReference type="ChEBI" id="CHEBI:597326"/>
    </cofactor>
</comment>
<dbReference type="EMBL" id="MCGT01000010">
    <property type="protein sequence ID" value="ORX56414.1"/>
    <property type="molecule type" value="Genomic_DNA"/>
</dbReference>
<comment type="cofactor">
    <cofactor evidence="3">
        <name>Mn(2+)</name>
        <dbReference type="ChEBI" id="CHEBI:29035"/>
    </cofactor>
</comment>
<comment type="cofactor">
    <cofactor evidence="1">
        <name>Ca(2+)</name>
        <dbReference type="ChEBI" id="CHEBI:29108"/>
    </cofactor>
</comment>
<gene>
    <name evidence="10" type="ORF">DM01DRAFT_1303947</name>
</gene>
<dbReference type="CDD" id="cd01562">
    <property type="entry name" value="Thr-dehyd"/>
    <property type="match status" value="1"/>
</dbReference>
<evidence type="ECO:0000256" key="6">
    <source>
        <dbReference type="ARBA" id="ARBA00022842"/>
    </source>
</evidence>
<evidence type="ECO:0000256" key="1">
    <source>
        <dbReference type="ARBA" id="ARBA00001913"/>
    </source>
</evidence>
<evidence type="ECO:0000256" key="7">
    <source>
        <dbReference type="ARBA" id="ARBA00022898"/>
    </source>
</evidence>
<dbReference type="InterPro" id="IPR036052">
    <property type="entry name" value="TrpB-like_PALP_sf"/>
</dbReference>
<evidence type="ECO:0000259" key="9">
    <source>
        <dbReference type="Pfam" id="PF00291"/>
    </source>
</evidence>
<dbReference type="OrthoDB" id="271064at2759"/>
<dbReference type="GO" id="GO:0030170">
    <property type="term" value="F:pyridoxal phosphate binding"/>
    <property type="evidence" value="ECO:0007669"/>
    <property type="project" value="InterPro"/>
</dbReference>
<evidence type="ECO:0000256" key="4">
    <source>
        <dbReference type="ARBA" id="ARBA00001946"/>
    </source>
</evidence>
<dbReference type="GO" id="GO:0005524">
    <property type="term" value="F:ATP binding"/>
    <property type="evidence" value="ECO:0007669"/>
    <property type="project" value="TreeGrafter"/>
</dbReference>
<dbReference type="GO" id="GO:0070179">
    <property type="term" value="P:D-serine biosynthetic process"/>
    <property type="evidence" value="ECO:0007669"/>
    <property type="project" value="TreeGrafter"/>
</dbReference>
<dbReference type="FunFam" id="3.40.50.1100:FF:000005">
    <property type="entry name" value="Threonine dehydratase catabolic"/>
    <property type="match status" value="1"/>
</dbReference>
<evidence type="ECO:0000256" key="5">
    <source>
        <dbReference type="ARBA" id="ARBA00010869"/>
    </source>
</evidence>
<dbReference type="GO" id="GO:0000287">
    <property type="term" value="F:magnesium ion binding"/>
    <property type="evidence" value="ECO:0007669"/>
    <property type="project" value="TreeGrafter"/>
</dbReference>
<dbReference type="GO" id="GO:0003941">
    <property type="term" value="F:L-serine ammonia-lyase activity"/>
    <property type="evidence" value="ECO:0007669"/>
    <property type="project" value="TreeGrafter"/>
</dbReference>
<dbReference type="Gene3D" id="3.40.50.1100">
    <property type="match status" value="2"/>
</dbReference>
<evidence type="ECO:0000313" key="11">
    <source>
        <dbReference type="Proteomes" id="UP000242146"/>
    </source>
</evidence>
<protein>
    <submittedName>
        <fullName evidence="10">Tryptophan synthase beta subunit-like PLP-dependent enzyme</fullName>
    </submittedName>
</protein>
<dbReference type="GO" id="GO:0030378">
    <property type="term" value="F:serine racemase activity"/>
    <property type="evidence" value="ECO:0007669"/>
    <property type="project" value="TreeGrafter"/>
</dbReference>
<dbReference type="GO" id="GO:0018114">
    <property type="term" value="F:threonine racemase activity"/>
    <property type="evidence" value="ECO:0007669"/>
    <property type="project" value="TreeGrafter"/>
</dbReference>
<organism evidence="10 11">
    <name type="scientific">Hesseltinella vesiculosa</name>
    <dbReference type="NCBI Taxonomy" id="101127"/>
    <lineage>
        <taxon>Eukaryota</taxon>
        <taxon>Fungi</taxon>
        <taxon>Fungi incertae sedis</taxon>
        <taxon>Mucoromycota</taxon>
        <taxon>Mucoromycotina</taxon>
        <taxon>Mucoromycetes</taxon>
        <taxon>Mucorales</taxon>
        <taxon>Cunninghamellaceae</taxon>
        <taxon>Hesseltinella</taxon>
    </lineage>
</organism>
<dbReference type="Pfam" id="PF00291">
    <property type="entry name" value="PALP"/>
    <property type="match status" value="1"/>
</dbReference>
<comment type="caution">
    <text evidence="10">The sequence shown here is derived from an EMBL/GenBank/DDBJ whole genome shotgun (WGS) entry which is preliminary data.</text>
</comment>
<dbReference type="InterPro" id="IPR001926">
    <property type="entry name" value="TrpB-like_PALP"/>
</dbReference>
<keyword evidence="11" id="KW-1185">Reference proteome</keyword>
<name>A0A1X2GLJ9_9FUNG</name>
<keyword evidence="6" id="KW-0460">Magnesium</keyword>
<dbReference type="PROSITE" id="PS00165">
    <property type="entry name" value="DEHYDRATASE_SER_THR"/>
    <property type="match status" value="1"/>
</dbReference>
<feature type="domain" description="Tryptophan synthase beta chain-like PALP" evidence="9">
    <location>
        <begin position="21"/>
        <end position="316"/>
    </location>
</feature>
<keyword evidence="8" id="KW-0456">Lyase</keyword>